<dbReference type="STRING" id="1193182.BN11_1440027"/>
<sequence length="169" mass="18029">MTIVRPRWATLGAVLLAQAGLVVAAVAPQLSARVRGEEIRLTVTVVDPIDPFRGAYVDLDYPGLRTLRDPSASQPDPGVAPGERGTAYVRLRRDGDVWVQDGAQRERPAGGTYLACDDGDWRLRCGIESWFLPQGRAASLGRALADGDAVAVVRVDGRGNAALVRIEAG</sequence>
<evidence type="ECO:0000313" key="1">
    <source>
        <dbReference type="EMBL" id="CCH72223.1"/>
    </source>
</evidence>
<dbReference type="RefSeq" id="WP_048697424.1">
    <property type="nucleotide sequence ID" value="NZ_HG764815.1"/>
</dbReference>
<dbReference type="EMBL" id="CAJA01000051">
    <property type="protein sequence ID" value="CCH72223.1"/>
    <property type="molecule type" value="Genomic_DNA"/>
</dbReference>
<reference evidence="1 2" key="1">
    <citation type="journal article" date="2013" name="ISME J.">
        <title>A metabolic model for members of the genus Tetrasphaera involved in enhanced biological phosphorus removal.</title>
        <authorList>
            <person name="Kristiansen R."/>
            <person name="Nguyen H.T.T."/>
            <person name="Saunders A.M."/>
            <person name="Nielsen J.L."/>
            <person name="Wimmer R."/>
            <person name="Le V.Q."/>
            <person name="McIlroy S.J."/>
            <person name="Petrovski S."/>
            <person name="Seviour R.J."/>
            <person name="Calteau A."/>
            <person name="Nielsen K.L."/>
            <person name="Nielsen P.H."/>
        </authorList>
    </citation>
    <scope>NUCLEOTIDE SEQUENCE [LARGE SCALE GENOMIC DNA]</scope>
    <source>
        <strain evidence="1 2">Ben110</strain>
    </source>
</reference>
<dbReference type="Proteomes" id="UP000035763">
    <property type="component" value="Unassembled WGS sequence"/>
</dbReference>
<proteinExistence type="predicted"/>
<gene>
    <name evidence="1" type="ORF">BN11_1440027</name>
</gene>
<dbReference type="AlphaFoldDB" id="W6JSV1"/>
<dbReference type="Pfam" id="PF14345">
    <property type="entry name" value="GDYXXLXY"/>
    <property type="match status" value="1"/>
</dbReference>
<comment type="caution">
    <text evidence="1">The sequence shown here is derived from an EMBL/GenBank/DDBJ whole genome shotgun (WGS) entry which is preliminary data.</text>
</comment>
<accession>W6JSV1</accession>
<keyword evidence="2" id="KW-1185">Reference proteome</keyword>
<dbReference type="InterPro" id="IPR025833">
    <property type="entry name" value="GDYXXLXY"/>
</dbReference>
<protein>
    <submittedName>
        <fullName evidence="1">PE-PGRS family protein</fullName>
    </submittedName>
</protein>
<organism evidence="1 2">
    <name type="scientific">Nostocoides australiense Ben110</name>
    <dbReference type="NCBI Taxonomy" id="1193182"/>
    <lineage>
        <taxon>Bacteria</taxon>
        <taxon>Bacillati</taxon>
        <taxon>Actinomycetota</taxon>
        <taxon>Actinomycetes</taxon>
        <taxon>Micrococcales</taxon>
        <taxon>Intrasporangiaceae</taxon>
        <taxon>Nostocoides</taxon>
    </lineage>
</organism>
<name>W6JSV1_9MICO</name>
<evidence type="ECO:0000313" key="2">
    <source>
        <dbReference type="Proteomes" id="UP000035763"/>
    </source>
</evidence>